<reference evidence="1 2" key="1">
    <citation type="submission" date="2019-07" db="EMBL/GenBank/DDBJ databases">
        <title>Whole genome shotgun sequence of Chryseobacterium hagamense NBRC 105253.</title>
        <authorList>
            <person name="Hosoyama A."/>
            <person name="Uohara A."/>
            <person name="Ohji S."/>
            <person name="Ichikawa N."/>
        </authorList>
    </citation>
    <scope>NUCLEOTIDE SEQUENCE [LARGE SCALE GENOMIC DNA]</scope>
    <source>
        <strain evidence="1 2">NBRC 105253</strain>
    </source>
</reference>
<name>A0A511YR49_9FLAO</name>
<sequence>MGFSFIINKPVRFLSFIFIMFLLVSCKQKTNSGTAPVLGTAEEIRPVADSVKILKKAEEALEFCKKKNFSTDFCLLIDMGLHSGVKRFFVWDFKKNKVAGKYLVGHGCGNDPWSKDGSKNRPQFSNVDGSHLSSLGKYKIQERGYSDWGIHVKYLMHGLEGTNSNALKRSIVFHSWNLMSDEEVFPKGSPEGWGCPTVSNNAMKEIDPMLQKSGKPVLMWIYN</sequence>
<evidence type="ECO:0008006" key="3">
    <source>
        <dbReference type="Google" id="ProtNLM"/>
    </source>
</evidence>
<protein>
    <recommendedName>
        <fullName evidence="3">Peptidase</fullName>
    </recommendedName>
</protein>
<dbReference type="Proteomes" id="UP000321863">
    <property type="component" value="Unassembled WGS sequence"/>
</dbReference>
<dbReference type="Pfam" id="PF13645">
    <property type="entry name" value="YkuD_2"/>
    <property type="match status" value="1"/>
</dbReference>
<evidence type="ECO:0000313" key="1">
    <source>
        <dbReference type="EMBL" id="GEN77668.1"/>
    </source>
</evidence>
<comment type="caution">
    <text evidence="1">The sequence shown here is derived from an EMBL/GenBank/DDBJ whole genome shotgun (WGS) entry which is preliminary data.</text>
</comment>
<dbReference type="EMBL" id="BJYJ01000028">
    <property type="protein sequence ID" value="GEN77668.1"/>
    <property type="molecule type" value="Genomic_DNA"/>
</dbReference>
<accession>A0A511YR49</accession>
<dbReference type="InterPro" id="IPR032676">
    <property type="entry name" value="YkuD_2"/>
</dbReference>
<organism evidence="1 2">
    <name type="scientific">Chryseobacterium hagamense</name>
    <dbReference type="NCBI Taxonomy" id="395935"/>
    <lineage>
        <taxon>Bacteria</taxon>
        <taxon>Pseudomonadati</taxon>
        <taxon>Bacteroidota</taxon>
        <taxon>Flavobacteriia</taxon>
        <taxon>Flavobacteriales</taxon>
        <taxon>Weeksellaceae</taxon>
        <taxon>Chryseobacterium group</taxon>
        <taxon>Chryseobacterium</taxon>
    </lineage>
</organism>
<proteinExistence type="predicted"/>
<dbReference type="PANTHER" id="PTHR38477:SF1">
    <property type="entry name" value="MUREIN L,D-TRANSPEPTIDASE CATALYTIC DOMAIN FAMILY PROTEIN"/>
    <property type="match status" value="1"/>
</dbReference>
<dbReference type="AlphaFoldDB" id="A0A511YR49"/>
<dbReference type="PANTHER" id="PTHR38477">
    <property type="entry name" value="HYPOTHETICAL EXPORTED PROTEIN"/>
    <property type="match status" value="1"/>
</dbReference>
<keyword evidence="2" id="KW-1185">Reference proteome</keyword>
<evidence type="ECO:0000313" key="2">
    <source>
        <dbReference type="Proteomes" id="UP000321863"/>
    </source>
</evidence>
<gene>
    <name evidence="1" type="ORF">CHA01nite_34080</name>
</gene>